<dbReference type="GO" id="GO:0008270">
    <property type="term" value="F:zinc ion binding"/>
    <property type="evidence" value="ECO:0007669"/>
    <property type="project" value="UniProtKB-UniRule"/>
</dbReference>
<reference evidence="10 11" key="1">
    <citation type="journal article" date="2016" name="Nat. Commun.">
        <title>Thousands of microbial genomes shed light on interconnected biogeochemical processes in an aquifer system.</title>
        <authorList>
            <person name="Anantharaman K."/>
            <person name="Brown C.T."/>
            <person name="Hug L.A."/>
            <person name="Sharon I."/>
            <person name="Castelle C.J."/>
            <person name="Probst A.J."/>
            <person name="Thomas B.C."/>
            <person name="Singh A."/>
            <person name="Wilkins M.J."/>
            <person name="Karaoz U."/>
            <person name="Brodie E.L."/>
            <person name="Williams K.H."/>
            <person name="Hubbard S.S."/>
            <person name="Banfield J.F."/>
        </authorList>
    </citation>
    <scope>NUCLEOTIDE SEQUENCE [LARGE SCALE GENOMIC DNA]</scope>
</reference>
<dbReference type="Proteomes" id="UP000179153">
    <property type="component" value="Unassembled WGS sequence"/>
</dbReference>
<dbReference type="Pfam" id="PF00623">
    <property type="entry name" value="RNA_pol_Rpb1_2"/>
    <property type="match status" value="2"/>
</dbReference>
<dbReference type="SUPFAM" id="SSF64484">
    <property type="entry name" value="beta and beta-prime subunits of DNA dependent RNA-polymerase"/>
    <property type="match status" value="1"/>
</dbReference>
<dbReference type="Pfam" id="PF04997">
    <property type="entry name" value="RNA_pol_Rpb1_1"/>
    <property type="match status" value="1"/>
</dbReference>
<comment type="catalytic activity">
    <reaction evidence="6 7 8">
        <text>RNA(n) + a ribonucleoside 5'-triphosphate = RNA(n+1) + diphosphate</text>
        <dbReference type="Rhea" id="RHEA:21248"/>
        <dbReference type="Rhea" id="RHEA-COMP:14527"/>
        <dbReference type="Rhea" id="RHEA-COMP:17342"/>
        <dbReference type="ChEBI" id="CHEBI:33019"/>
        <dbReference type="ChEBI" id="CHEBI:61557"/>
        <dbReference type="ChEBI" id="CHEBI:140395"/>
        <dbReference type="EC" id="2.7.7.6"/>
    </reaction>
</comment>
<feature type="domain" description="RNA polymerase N-terminal" evidence="9">
    <location>
        <begin position="266"/>
        <end position="548"/>
    </location>
</feature>
<dbReference type="EMBL" id="MHOI01000022">
    <property type="protein sequence ID" value="OGZ61265.1"/>
    <property type="molecule type" value="Genomic_DNA"/>
</dbReference>
<dbReference type="GO" id="GO:0003677">
    <property type="term" value="F:DNA binding"/>
    <property type="evidence" value="ECO:0007669"/>
    <property type="project" value="UniProtKB-UniRule"/>
</dbReference>
<dbReference type="GO" id="GO:0006351">
    <property type="term" value="P:DNA-templated transcription"/>
    <property type="evidence" value="ECO:0007669"/>
    <property type="project" value="UniProtKB-UniRule"/>
</dbReference>
<dbReference type="Gene3D" id="1.10.132.30">
    <property type="match status" value="1"/>
</dbReference>
<dbReference type="Gene3D" id="1.10.1790.20">
    <property type="match status" value="1"/>
</dbReference>
<dbReference type="Gene3D" id="4.10.860.120">
    <property type="entry name" value="RNA polymerase II, clamp domain"/>
    <property type="match status" value="1"/>
</dbReference>
<evidence type="ECO:0000256" key="6">
    <source>
        <dbReference type="ARBA" id="ARBA00048552"/>
    </source>
</evidence>
<dbReference type="Gene3D" id="1.10.150.390">
    <property type="match status" value="1"/>
</dbReference>
<dbReference type="SMART" id="SM00663">
    <property type="entry name" value="RPOLA_N"/>
    <property type="match status" value="1"/>
</dbReference>
<dbReference type="InterPro" id="IPR012754">
    <property type="entry name" value="DNA-dir_RpoC_beta_prime_bact"/>
</dbReference>
<evidence type="ECO:0000256" key="3">
    <source>
        <dbReference type="ARBA" id="ARBA00022695"/>
    </source>
</evidence>
<dbReference type="HAMAP" id="MF_01322">
    <property type="entry name" value="RNApol_bact_RpoC"/>
    <property type="match status" value="1"/>
</dbReference>
<dbReference type="InterPro" id="IPR045867">
    <property type="entry name" value="DNA-dir_RpoC_beta_prime"/>
</dbReference>
<feature type="binding site" evidence="7">
    <location>
        <position position="911"/>
    </location>
    <ligand>
        <name>Zn(2+)</name>
        <dbReference type="ChEBI" id="CHEBI:29105"/>
        <label>2</label>
    </ligand>
</feature>
<dbReference type="InterPro" id="IPR007083">
    <property type="entry name" value="RNA_pol_Rpb1_4"/>
</dbReference>
<dbReference type="InterPro" id="IPR000722">
    <property type="entry name" value="RNA_pol_asu"/>
</dbReference>
<feature type="binding site" evidence="7">
    <location>
        <position position="498"/>
    </location>
    <ligand>
        <name>Mg(2+)</name>
        <dbReference type="ChEBI" id="CHEBI:18420"/>
    </ligand>
</feature>
<dbReference type="NCBIfam" id="TIGR02386">
    <property type="entry name" value="rpoC_TIGR"/>
    <property type="match status" value="1"/>
</dbReference>
<feature type="binding site" evidence="7">
    <location>
        <position position="75"/>
    </location>
    <ligand>
        <name>Zn(2+)</name>
        <dbReference type="ChEBI" id="CHEBI:29105"/>
        <label>1</label>
    </ligand>
</feature>
<feature type="binding site" evidence="7">
    <location>
        <position position="908"/>
    </location>
    <ligand>
        <name>Zn(2+)</name>
        <dbReference type="ChEBI" id="CHEBI:29105"/>
        <label>2</label>
    </ligand>
</feature>
<evidence type="ECO:0000256" key="1">
    <source>
        <dbReference type="ARBA" id="ARBA00022478"/>
    </source>
</evidence>
<keyword evidence="3 7" id="KW-0548">Nucleotidyltransferase</keyword>
<protein>
    <recommendedName>
        <fullName evidence="7">DNA-directed RNA polymerase subunit beta'</fullName>
        <shortName evidence="7">RNAP subunit beta'</shortName>
        <ecNumber evidence="7">2.7.7.6</ecNumber>
    </recommendedName>
    <alternativeName>
        <fullName evidence="7">RNA polymerase subunit beta'</fullName>
    </alternativeName>
    <alternativeName>
        <fullName evidence="7">Transcriptase subunit beta'</fullName>
    </alternativeName>
</protein>
<dbReference type="InterPro" id="IPR038120">
    <property type="entry name" value="Rpb1_funnel_sf"/>
</dbReference>
<dbReference type="PANTHER" id="PTHR19376:SF54">
    <property type="entry name" value="DNA-DIRECTED RNA POLYMERASE SUBUNIT BETA"/>
    <property type="match status" value="1"/>
</dbReference>
<dbReference type="Gene3D" id="1.10.274.100">
    <property type="entry name" value="RNA polymerase Rpb1, domain 3"/>
    <property type="match status" value="2"/>
</dbReference>
<feature type="binding site" evidence="7">
    <location>
        <position position="60"/>
    </location>
    <ligand>
        <name>Zn(2+)</name>
        <dbReference type="ChEBI" id="CHEBI:29105"/>
        <label>1</label>
    </ligand>
</feature>
<evidence type="ECO:0000256" key="4">
    <source>
        <dbReference type="ARBA" id="ARBA00022723"/>
    </source>
</evidence>
<dbReference type="InterPro" id="IPR007080">
    <property type="entry name" value="RNA_pol_Rpb1_1"/>
</dbReference>
<dbReference type="InterPro" id="IPR007066">
    <property type="entry name" value="RNA_pol_Rpb1_3"/>
</dbReference>
<dbReference type="Gene3D" id="1.10.40.90">
    <property type="match status" value="1"/>
</dbReference>
<feature type="binding site" evidence="7">
    <location>
        <position position="494"/>
    </location>
    <ligand>
        <name>Mg(2+)</name>
        <dbReference type="ChEBI" id="CHEBI:18420"/>
    </ligand>
</feature>
<dbReference type="GO" id="GO:0000428">
    <property type="term" value="C:DNA-directed RNA polymerase complex"/>
    <property type="evidence" value="ECO:0007669"/>
    <property type="project" value="UniProtKB-KW"/>
</dbReference>
<comment type="cofactor">
    <cofactor evidence="7">
        <name>Mg(2+)</name>
        <dbReference type="ChEBI" id="CHEBI:18420"/>
    </cofactor>
    <text evidence="7">Binds 1 Mg(2+) ion per subunit.</text>
</comment>
<dbReference type="CDD" id="cd01609">
    <property type="entry name" value="RNAP_beta'_N"/>
    <property type="match status" value="1"/>
</dbReference>
<dbReference type="InterPro" id="IPR007081">
    <property type="entry name" value="RNA_pol_Rpb1_5"/>
</dbReference>
<dbReference type="GO" id="GO:0003899">
    <property type="term" value="F:DNA-directed RNA polymerase activity"/>
    <property type="evidence" value="ECO:0007669"/>
    <property type="project" value="UniProtKB-UniRule"/>
</dbReference>
<comment type="caution">
    <text evidence="10">The sequence shown here is derived from an EMBL/GenBank/DDBJ whole genome shotgun (WGS) entry which is preliminary data.</text>
</comment>
<dbReference type="STRING" id="1802163.A2932_00065"/>
<dbReference type="Pfam" id="PF05000">
    <property type="entry name" value="RNA_pol_Rpb1_4"/>
    <property type="match status" value="1"/>
</dbReference>
<organism evidence="10 11">
    <name type="scientific">Candidatus Spechtbacteria bacterium RIFCSPLOWO2_01_FULL_46_10</name>
    <dbReference type="NCBI Taxonomy" id="1802163"/>
    <lineage>
        <taxon>Bacteria</taxon>
        <taxon>Candidatus Spechtiibacteriota</taxon>
    </lineage>
</organism>
<evidence type="ECO:0000256" key="5">
    <source>
        <dbReference type="ARBA" id="ARBA00023163"/>
    </source>
</evidence>
<keyword evidence="7" id="KW-0460">Magnesium</keyword>
<dbReference type="Pfam" id="PF04998">
    <property type="entry name" value="RNA_pol_Rpb1_5"/>
    <property type="match status" value="1"/>
</dbReference>
<dbReference type="CDD" id="cd02655">
    <property type="entry name" value="RNAP_beta'_C"/>
    <property type="match status" value="1"/>
</dbReference>
<gene>
    <name evidence="7" type="primary">rpoC</name>
    <name evidence="10" type="ORF">A2932_00065</name>
</gene>
<sequence>MAKTSDLKSIGLKLASPEDILTWSYGEVTKPETINYRTQKPEKDGLFDERIFGPEKDYECYCGKYRRIRYKGVVCDKCGVEVTRASVRRERMGHIKLAVPIAHIWLLRGVPSRMGLILDIPVQQLEKVIYYAYYIVTKVDDAKLKDAIKRVESEYRKKVRGEKDKKATVRLKELRDREAQRLRALARRTVLNEVEYHQMSLKYGEVFEASTGAEPVRAELASIDLDAMIKELREEIAKGGKSIVAQKAQRRLILVSRMKDANIRPEWMFITVLPIIPPDLRPMVQLDGGRYASSDLNDLYRRVINRNNRLKRLIELNAPEVITRNEKRMLQEAVDALLDNSARHSSTTSATSGGRRALKSLADMLKGKQGRFRQNLLGKRVDYSGRSVIVVGPQLQLHQCGLPKKMALELFRPFVINKIVERELTYNVRAANRLIDEAPPEVWAILEEVIAGKYVLLNRAPTLHRLGIQAFQPILIEGNAIQLHPLVCAAYNADFDGDQMAVHLPLSNEAQEEARTLMLSSVNITKPATGDPVINPTKDIVLGCFWMSKIKENERGAGRAFASLDDARLAYESSTISIKAPIKIRIHGNKKLENLGIDTRFIETSAGRAIFNQILPEDFPYVNEELNARVLKRITSEIFQHYGRIITVEVLDDIKELGFHYSTISGTTWSMGDLMVPLEKENILKTARAEVAEIQKQFDDGLLSASERRAKVIEVWARAKQEIEKLVPNYLDPHGPVALIVASGARGSWSQPVQMMGMKGQVVNPAGQTMELPVESSFKEGFTALEYFISTHGARKGAADTALRTATAGYLTRRLVDVTQDLIVRSEKCADTKGLVLARSDTRETGQTFAEKLYGRIVAKGVTARDGSFIVKKDELINHEIARAIEAVEEIDEVFAYSPLTCADNSICATCYGLDLGRNDIVKLGEAVGVIAAQAIGEPGTQLTMRTFHTGGVAGTSDITQGLPRVEEIFENRTPKGKAVISEVTGTVEDVLEKEKERTIRIKVATAKDKKKPIFKEYSAPLNLAIRVEKGDLVSPGAQLTEGHVDLKELYKQVSSQEVQKFIVNEVQKIYTSHGASIHDKHIEIVVRQMFSRLRITDAGDSRFSQGEVVTSVAFMKENKRLLSAKKEEAKATRMLLGITKVAMTTDSFLSAASFQETTRVLTRASIEGRRDTLEGLKENVIIGKMIPAGTGFKKGS</sequence>
<dbReference type="InterPro" id="IPR042102">
    <property type="entry name" value="RNA_pol_Rpb1_3_sf"/>
</dbReference>
<keyword evidence="1 7" id="KW-0240">DNA-directed RNA polymerase</keyword>
<feature type="binding site" evidence="7">
    <location>
        <position position="902"/>
    </location>
    <ligand>
        <name>Zn(2+)</name>
        <dbReference type="ChEBI" id="CHEBI:29105"/>
        <label>2</label>
    </ligand>
</feature>
<comment type="function">
    <text evidence="7 8">DNA-dependent RNA polymerase catalyzes the transcription of DNA into RNA using the four ribonucleoside triphosphates as substrates.</text>
</comment>
<accession>A0A1G2HFL5</accession>
<comment type="cofactor">
    <cofactor evidence="7">
        <name>Zn(2+)</name>
        <dbReference type="ChEBI" id="CHEBI:29105"/>
    </cofactor>
    <text evidence="7">Binds 2 Zn(2+) ions per subunit.</text>
</comment>
<dbReference type="AlphaFoldDB" id="A0A1G2HFL5"/>
<feature type="binding site" evidence="7">
    <location>
        <position position="62"/>
    </location>
    <ligand>
        <name>Zn(2+)</name>
        <dbReference type="ChEBI" id="CHEBI:29105"/>
        <label>1</label>
    </ligand>
</feature>
<evidence type="ECO:0000259" key="9">
    <source>
        <dbReference type="SMART" id="SM00663"/>
    </source>
</evidence>
<name>A0A1G2HFL5_9BACT</name>
<keyword evidence="7" id="KW-0862">Zinc</keyword>
<evidence type="ECO:0000256" key="8">
    <source>
        <dbReference type="RuleBase" id="RU004279"/>
    </source>
</evidence>
<dbReference type="InterPro" id="IPR006592">
    <property type="entry name" value="RNA_pol_N"/>
</dbReference>
<dbReference type="Gene3D" id="2.40.40.20">
    <property type="match status" value="1"/>
</dbReference>
<evidence type="ECO:0000256" key="7">
    <source>
        <dbReference type="HAMAP-Rule" id="MF_01322"/>
    </source>
</evidence>
<dbReference type="PANTHER" id="PTHR19376">
    <property type="entry name" value="DNA-DIRECTED RNA POLYMERASE"/>
    <property type="match status" value="1"/>
</dbReference>
<dbReference type="InterPro" id="IPR044893">
    <property type="entry name" value="RNA_pol_Rpb1_clamp_domain"/>
</dbReference>
<dbReference type="Pfam" id="PF04983">
    <property type="entry name" value="RNA_pol_Rpb1_3"/>
    <property type="match status" value="1"/>
</dbReference>
<keyword evidence="5 7" id="KW-0804">Transcription</keyword>
<keyword evidence="4 7" id="KW-0479">Metal-binding</keyword>
<keyword evidence="2 7" id="KW-0808">Transferase</keyword>
<dbReference type="EC" id="2.7.7.6" evidence="7"/>
<dbReference type="GO" id="GO:0000287">
    <property type="term" value="F:magnesium ion binding"/>
    <property type="evidence" value="ECO:0007669"/>
    <property type="project" value="UniProtKB-UniRule"/>
</dbReference>
<feature type="binding site" evidence="7">
    <location>
        <position position="829"/>
    </location>
    <ligand>
        <name>Zn(2+)</name>
        <dbReference type="ChEBI" id="CHEBI:29105"/>
        <label>2</label>
    </ligand>
</feature>
<dbReference type="Gene3D" id="2.40.50.100">
    <property type="match status" value="1"/>
</dbReference>
<feature type="binding site" evidence="7">
    <location>
        <position position="496"/>
    </location>
    <ligand>
        <name>Mg(2+)</name>
        <dbReference type="ChEBI" id="CHEBI:18420"/>
    </ligand>
</feature>
<evidence type="ECO:0000256" key="2">
    <source>
        <dbReference type="ARBA" id="ARBA00022679"/>
    </source>
</evidence>
<evidence type="ECO:0000313" key="11">
    <source>
        <dbReference type="Proteomes" id="UP000179153"/>
    </source>
</evidence>
<comment type="similarity">
    <text evidence="7 8">Belongs to the RNA polymerase beta' chain family.</text>
</comment>
<comment type="subunit">
    <text evidence="7">The RNAP catalytic core consists of 2 alpha, 1 beta, 1 beta' and 1 omega subunit. When a sigma factor is associated with the core the holoenzyme is formed, which can initiate transcription.</text>
</comment>
<feature type="binding site" evidence="7">
    <location>
        <position position="78"/>
    </location>
    <ligand>
        <name>Zn(2+)</name>
        <dbReference type="ChEBI" id="CHEBI:29105"/>
        <label>1</label>
    </ligand>
</feature>
<evidence type="ECO:0000313" key="10">
    <source>
        <dbReference type="EMBL" id="OGZ61265.1"/>
    </source>
</evidence>
<proteinExistence type="inferred from homology"/>